<evidence type="ECO:0000259" key="7">
    <source>
        <dbReference type="Pfam" id="PF00248"/>
    </source>
</evidence>
<dbReference type="FunFam" id="3.20.20.100:FF:000006">
    <property type="entry name" value="Aldo-keto reductase family 1 member A1"/>
    <property type="match status" value="1"/>
</dbReference>
<dbReference type="OMA" id="LWNSQHH"/>
<dbReference type="InterPro" id="IPR044496">
    <property type="entry name" value="AKR3G"/>
</dbReference>
<organism evidence="8 9">
    <name type="scientific">Capsaspora owczarzaki (strain ATCC 30864)</name>
    <dbReference type="NCBI Taxonomy" id="595528"/>
    <lineage>
        <taxon>Eukaryota</taxon>
        <taxon>Filasterea</taxon>
        <taxon>Capsaspora</taxon>
    </lineage>
</organism>
<feature type="binding site" evidence="5">
    <location>
        <position position="114"/>
    </location>
    <ligand>
        <name>substrate</name>
    </ligand>
</feature>
<dbReference type="STRING" id="595528.A0A0D2WKJ3"/>
<dbReference type="EMBL" id="KE346362">
    <property type="protein sequence ID" value="KJE90815.1"/>
    <property type="molecule type" value="Genomic_DNA"/>
</dbReference>
<evidence type="ECO:0000256" key="3">
    <source>
        <dbReference type="ARBA" id="ARBA00023002"/>
    </source>
</evidence>
<proteinExistence type="inferred from homology"/>
<accession>A0A0D2WKJ3</accession>
<dbReference type="OrthoDB" id="416253at2759"/>
<dbReference type="Proteomes" id="UP000008743">
    <property type="component" value="Unassembled WGS sequence"/>
</dbReference>
<dbReference type="FunCoup" id="A0A0D2WKJ3">
    <property type="interactions" value="310"/>
</dbReference>
<feature type="active site" description="Proton donor" evidence="4">
    <location>
        <position position="51"/>
    </location>
</feature>
<evidence type="ECO:0000256" key="6">
    <source>
        <dbReference type="PIRSR" id="PIRSR000097-3"/>
    </source>
</evidence>
<evidence type="ECO:0000313" key="8">
    <source>
        <dbReference type="EMBL" id="KJE90815.1"/>
    </source>
</evidence>
<dbReference type="Pfam" id="PF00248">
    <property type="entry name" value="Aldo_ket_red"/>
    <property type="match status" value="1"/>
</dbReference>
<dbReference type="PROSITE" id="PS00062">
    <property type="entry name" value="ALDOKETO_REDUCTASE_2"/>
    <property type="match status" value="1"/>
</dbReference>
<evidence type="ECO:0000256" key="5">
    <source>
        <dbReference type="PIRSR" id="PIRSR000097-2"/>
    </source>
</evidence>
<dbReference type="PROSITE" id="PS00798">
    <property type="entry name" value="ALDOKETO_REDUCTASE_1"/>
    <property type="match status" value="1"/>
</dbReference>
<dbReference type="GO" id="GO:0008106">
    <property type="term" value="F:alcohol dehydrogenase (NADP+) activity"/>
    <property type="evidence" value="ECO:0007669"/>
    <property type="project" value="InterPro"/>
</dbReference>
<dbReference type="PhylomeDB" id="A0A0D2WKJ3"/>
<dbReference type="AlphaFoldDB" id="A0A0D2WKJ3"/>
<dbReference type="RefSeq" id="XP_004348808.1">
    <property type="nucleotide sequence ID" value="XM_004348758.2"/>
</dbReference>
<dbReference type="InterPro" id="IPR018170">
    <property type="entry name" value="Aldo/ket_reductase_CS"/>
</dbReference>
<name>A0A0D2WKJ3_CAPO3</name>
<evidence type="ECO:0000256" key="2">
    <source>
        <dbReference type="ARBA" id="ARBA00022857"/>
    </source>
</evidence>
<dbReference type="SUPFAM" id="SSF51430">
    <property type="entry name" value="NAD(P)-linked oxidoreductase"/>
    <property type="match status" value="1"/>
</dbReference>
<dbReference type="CDD" id="cd19123">
    <property type="entry name" value="AKR_AKR3G1"/>
    <property type="match status" value="1"/>
</dbReference>
<feature type="site" description="Lowers pKa of active site Tyr" evidence="6">
    <location>
        <position position="81"/>
    </location>
</feature>
<keyword evidence="2" id="KW-0521">NADP</keyword>
<dbReference type="InParanoid" id="A0A0D2WKJ3"/>
<sequence>MSAVKQFILSTGATIPAIGFGTWRASPGEAGEAVKRALEAGYRHIDCAAFYGNEAEIGATAFAPLFQSGKIARKDVFVTSKLWNTEHDPKDVRPALIKTLADLQLDYLDLYLMHWPVALQRGAIRDADGNLLDLPIPLADTWRAMEQLYDEGLVKAIGVSNFTSVKIDKLLTTARVAPVVNQVEISPYLQQRKLVAYCEGKGIHVTGYATLGSGQTPRALDDPIIGQIAAKHNVSAAQVMINWCAYVNNCSVIPKSTNPERIQANFNSKDVKLDASDIATLQSLDRGLRLFPGKGFWRKGETADEFWDGFGNGE</sequence>
<dbReference type="PRINTS" id="PR00069">
    <property type="entry name" value="ALDKETRDTASE"/>
</dbReference>
<dbReference type="InterPro" id="IPR020471">
    <property type="entry name" value="AKR"/>
</dbReference>
<dbReference type="InterPro" id="IPR036812">
    <property type="entry name" value="NAD(P)_OxRdtase_dom_sf"/>
</dbReference>
<evidence type="ECO:0000256" key="4">
    <source>
        <dbReference type="PIRSR" id="PIRSR000097-1"/>
    </source>
</evidence>
<dbReference type="eggNOG" id="KOG1577">
    <property type="taxonomic scope" value="Eukaryota"/>
</dbReference>
<gene>
    <name evidence="8" type="ORF">CAOG_002058</name>
</gene>
<keyword evidence="3" id="KW-0560">Oxidoreductase</keyword>
<keyword evidence="9" id="KW-1185">Reference proteome</keyword>
<feature type="domain" description="NADP-dependent oxidoreductase" evidence="7">
    <location>
        <begin position="18"/>
        <end position="285"/>
    </location>
</feature>
<comment type="similarity">
    <text evidence="1">Belongs to the aldo/keto reductase family.</text>
</comment>
<protein>
    <submittedName>
        <fullName evidence="8">Aldehyde reductase</fullName>
    </submittedName>
</protein>
<reference evidence="9" key="1">
    <citation type="submission" date="2011-02" db="EMBL/GenBank/DDBJ databases">
        <title>The Genome Sequence of Capsaspora owczarzaki ATCC 30864.</title>
        <authorList>
            <person name="Russ C."/>
            <person name="Cuomo C."/>
            <person name="Burger G."/>
            <person name="Gray M.W."/>
            <person name="Holland P.W.H."/>
            <person name="King N."/>
            <person name="Lang F.B.F."/>
            <person name="Roger A.J."/>
            <person name="Ruiz-Trillo I."/>
            <person name="Young S.K."/>
            <person name="Zeng Q."/>
            <person name="Gargeya S."/>
            <person name="Alvarado L."/>
            <person name="Berlin A."/>
            <person name="Chapman S.B."/>
            <person name="Chen Z."/>
            <person name="Freedman E."/>
            <person name="Gellesch M."/>
            <person name="Goldberg J."/>
            <person name="Griggs A."/>
            <person name="Gujja S."/>
            <person name="Heilman E."/>
            <person name="Heiman D."/>
            <person name="Howarth C."/>
            <person name="Mehta T."/>
            <person name="Neiman D."/>
            <person name="Pearson M."/>
            <person name="Roberts A."/>
            <person name="Saif S."/>
            <person name="Shea T."/>
            <person name="Shenoy N."/>
            <person name="Sisk P."/>
            <person name="Stolte C."/>
            <person name="Sykes S."/>
            <person name="White J."/>
            <person name="Yandava C."/>
            <person name="Haas B."/>
            <person name="Nusbaum C."/>
            <person name="Birren B."/>
        </authorList>
    </citation>
    <scope>NUCLEOTIDE SEQUENCE</scope>
    <source>
        <strain evidence="9">ATCC 30864</strain>
    </source>
</reference>
<evidence type="ECO:0000256" key="1">
    <source>
        <dbReference type="ARBA" id="ARBA00007905"/>
    </source>
</evidence>
<evidence type="ECO:0000313" key="9">
    <source>
        <dbReference type="Proteomes" id="UP000008743"/>
    </source>
</evidence>
<dbReference type="Gene3D" id="3.20.20.100">
    <property type="entry name" value="NADP-dependent oxidoreductase domain"/>
    <property type="match status" value="1"/>
</dbReference>
<dbReference type="PIRSF" id="PIRSF000097">
    <property type="entry name" value="AKR"/>
    <property type="match status" value="1"/>
</dbReference>
<dbReference type="PANTHER" id="PTHR11732">
    <property type="entry name" value="ALDO/KETO REDUCTASE"/>
    <property type="match status" value="1"/>
</dbReference>
<dbReference type="InterPro" id="IPR023210">
    <property type="entry name" value="NADP_OxRdtase_dom"/>
</dbReference>